<comment type="subcellular location">
    <subcellularLocation>
        <location evidence="1">Cell membrane</location>
        <topology evidence="1">Multi-pass membrane protein</topology>
    </subcellularLocation>
</comment>
<feature type="transmembrane region" description="Helical" evidence="8">
    <location>
        <begin position="138"/>
        <end position="159"/>
    </location>
</feature>
<accession>A0A160P075</accession>
<evidence type="ECO:0000313" key="11">
    <source>
        <dbReference type="Proteomes" id="UP000217676"/>
    </source>
</evidence>
<evidence type="ECO:0000256" key="6">
    <source>
        <dbReference type="ARBA" id="ARBA00023136"/>
    </source>
</evidence>
<dbReference type="AlphaFoldDB" id="A0A160P075"/>
<dbReference type="CDD" id="cd17321">
    <property type="entry name" value="MFS_MMR_MDR_like"/>
    <property type="match status" value="1"/>
</dbReference>
<dbReference type="Proteomes" id="UP000217676">
    <property type="component" value="Chromosome"/>
</dbReference>
<name>A0A160P075_STRLU</name>
<feature type="transmembrane region" description="Helical" evidence="8">
    <location>
        <begin position="108"/>
        <end position="126"/>
    </location>
</feature>
<dbReference type="SUPFAM" id="SSF103473">
    <property type="entry name" value="MFS general substrate transporter"/>
    <property type="match status" value="1"/>
</dbReference>
<feature type="transmembrane region" description="Helical" evidence="8">
    <location>
        <begin position="340"/>
        <end position="361"/>
    </location>
</feature>
<dbReference type="PROSITE" id="PS50850">
    <property type="entry name" value="MFS"/>
    <property type="match status" value="1"/>
</dbReference>
<dbReference type="Pfam" id="PF07690">
    <property type="entry name" value="MFS_1"/>
    <property type="match status" value="1"/>
</dbReference>
<dbReference type="InterPro" id="IPR011701">
    <property type="entry name" value="MFS"/>
</dbReference>
<dbReference type="PRINTS" id="PR01036">
    <property type="entry name" value="TCRTETB"/>
</dbReference>
<keyword evidence="4 8" id="KW-0812">Transmembrane</keyword>
<feature type="transmembrane region" description="Helical" evidence="8">
    <location>
        <begin position="79"/>
        <end position="102"/>
    </location>
</feature>
<feature type="transmembrane region" description="Helical" evidence="8">
    <location>
        <begin position="199"/>
        <end position="220"/>
    </location>
</feature>
<keyword evidence="7" id="KW-0046">Antibiotic resistance</keyword>
<evidence type="ECO:0000256" key="4">
    <source>
        <dbReference type="ARBA" id="ARBA00022692"/>
    </source>
</evidence>
<protein>
    <submittedName>
        <fullName evidence="10">Major facilitator superfamily multidrug resistance protein</fullName>
    </submittedName>
</protein>
<keyword evidence="2" id="KW-0813">Transport</keyword>
<proteinExistence type="predicted"/>
<dbReference type="Gene3D" id="1.20.1250.20">
    <property type="entry name" value="MFS general substrate transporter like domains"/>
    <property type="match status" value="1"/>
</dbReference>
<feature type="transmembrane region" description="Helical" evidence="8">
    <location>
        <begin position="367"/>
        <end position="390"/>
    </location>
</feature>
<dbReference type="GO" id="GO:0022857">
    <property type="term" value="F:transmembrane transporter activity"/>
    <property type="evidence" value="ECO:0007669"/>
    <property type="project" value="InterPro"/>
</dbReference>
<dbReference type="RefSeq" id="WP_359875895.1">
    <property type="nucleotide sequence ID" value="NZ_JBEYHT010000015.1"/>
</dbReference>
<dbReference type="GO" id="GO:0005886">
    <property type="term" value="C:plasma membrane"/>
    <property type="evidence" value="ECO:0007669"/>
    <property type="project" value="UniProtKB-SubCell"/>
</dbReference>
<dbReference type="EMBL" id="AP017424">
    <property type="protein sequence ID" value="BAU83946.1"/>
    <property type="molecule type" value="Genomic_DNA"/>
</dbReference>
<feature type="transmembrane region" description="Helical" evidence="8">
    <location>
        <begin position="441"/>
        <end position="460"/>
    </location>
</feature>
<dbReference type="PANTHER" id="PTHR42718:SF46">
    <property type="entry name" value="BLR6921 PROTEIN"/>
    <property type="match status" value="1"/>
</dbReference>
<keyword evidence="5 8" id="KW-1133">Transmembrane helix</keyword>
<reference evidence="10 11" key="1">
    <citation type="journal article" date="2016" name="Genome Announc.">
        <title>Complete Genome Sequence of Thiostrepton-Producing Streptomyces laurentii ATCC 31255.</title>
        <authorList>
            <person name="Doi K."/>
            <person name="Fujino Y."/>
            <person name="Nagayoshi Y."/>
            <person name="Ohshima T."/>
            <person name="Ogata S."/>
        </authorList>
    </citation>
    <scope>NUCLEOTIDE SEQUENCE [LARGE SCALE GENOMIC DNA]</scope>
    <source>
        <strain evidence="10 11">ATCC 31255</strain>
    </source>
</reference>
<organism evidence="10 11">
    <name type="scientific">Streptomyces laurentii</name>
    <dbReference type="NCBI Taxonomy" id="39478"/>
    <lineage>
        <taxon>Bacteria</taxon>
        <taxon>Bacillati</taxon>
        <taxon>Actinomycetota</taxon>
        <taxon>Actinomycetes</taxon>
        <taxon>Kitasatosporales</taxon>
        <taxon>Streptomycetaceae</taxon>
        <taxon>Streptomyces</taxon>
    </lineage>
</organism>
<dbReference type="PANTHER" id="PTHR42718">
    <property type="entry name" value="MAJOR FACILITATOR SUPERFAMILY MULTIDRUG TRANSPORTER MFSC"/>
    <property type="match status" value="1"/>
</dbReference>
<feature type="transmembrane region" description="Helical" evidence="8">
    <location>
        <begin position="226"/>
        <end position="247"/>
    </location>
</feature>
<dbReference type="GO" id="GO:0046677">
    <property type="term" value="P:response to antibiotic"/>
    <property type="evidence" value="ECO:0007669"/>
    <property type="project" value="UniProtKB-KW"/>
</dbReference>
<evidence type="ECO:0000256" key="3">
    <source>
        <dbReference type="ARBA" id="ARBA00022475"/>
    </source>
</evidence>
<sequence>MTTSTPAKKAGLVLFLLAFSQFIISVDLNIVYVALPDIGTALGFSAQSLQWVVSAYAVAFGGLLLFGGRAVDRIGARRLFMTGLAFYGVSSLVGGLATTQAVLIGARLFQGVGGALLFPAVLALIATSFEGAQRNKAFAAWGAAGSLGLAAGALLGGVLTDLASWRWIFFVNIPLALIALLPAPSAIRPDGPANLSKGFDIPAALLSTVGVSAIVTGLVTGPDEGWAAPLTLGSLALGVVLLLAFFVTEAKTANPLMPLRLLKNRPLVVAMAVLFVFQTALAGAYYSFTTYVQPVLGYTAIQAGLAFLPLTLVSIIGSGKLAPKFMERYGMRATLSTGMVVNGIGIAATILGMSVGGSFYALLPGSVIWGIGGGLVFVSVFASASSGVGAEEQGVASAMASTAQQVGGAVGLAFLVAIANSTFSGTYAEAAKADIVSGLHLAGYVGAGLLVLGGILALAMKKNAPSAEVKVEASDISDIGDLSGISEKSPQHVSG</sequence>
<keyword evidence="3" id="KW-1003">Cell membrane</keyword>
<evidence type="ECO:0000259" key="9">
    <source>
        <dbReference type="PROSITE" id="PS50850"/>
    </source>
</evidence>
<dbReference type="InterPro" id="IPR020846">
    <property type="entry name" value="MFS_dom"/>
</dbReference>
<evidence type="ECO:0000256" key="7">
    <source>
        <dbReference type="ARBA" id="ARBA00023251"/>
    </source>
</evidence>
<keyword evidence="11" id="KW-1185">Reference proteome</keyword>
<evidence type="ECO:0000313" key="10">
    <source>
        <dbReference type="EMBL" id="BAU83946.1"/>
    </source>
</evidence>
<feature type="transmembrane region" description="Helical" evidence="8">
    <location>
        <begin position="267"/>
        <end position="288"/>
    </location>
</feature>
<dbReference type="InterPro" id="IPR036259">
    <property type="entry name" value="MFS_trans_sf"/>
</dbReference>
<feature type="domain" description="Major facilitator superfamily (MFS) profile" evidence="9">
    <location>
        <begin position="13"/>
        <end position="465"/>
    </location>
</feature>
<keyword evidence="6 8" id="KW-0472">Membrane</keyword>
<evidence type="ECO:0000256" key="1">
    <source>
        <dbReference type="ARBA" id="ARBA00004651"/>
    </source>
</evidence>
<feature type="transmembrane region" description="Helical" evidence="8">
    <location>
        <begin position="49"/>
        <end position="67"/>
    </location>
</feature>
<evidence type="ECO:0000256" key="5">
    <source>
        <dbReference type="ARBA" id="ARBA00022989"/>
    </source>
</evidence>
<feature type="transmembrane region" description="Helical" evidence="8">
    <location>
        <begin position="402"/>
        <end position="421"/>
    </location>
</feature>
<evidence type="ECO:0000256" key="2">
    <source>
        <dbReference type="ARBA" id="ARBA00022448"/>
    </source>
</evidence>
<gene>
    <name evidence="10" type="ORF">SLA_3031</name>
</gene>
<feature type="transmembrane region" description="Helical" evidence="8">
    <location>
        <begin position="300"/>
        <end position="319"/>
    </location>
</feature>
<feature type="transmembrane region" description="Helical" evidence="8">
    <location>
        <begin position="165"/>
        <end position="187"/>
    </location>
</feature>
<dbReference type="KEGG" id="slau:SLA_3031"/>
<dbReference type="Gene3D" id="1.20.1720.10">
    <property type="entry name" value="Multidrug resistance protein D"/>
    <property type="match status" value="1"/>
</dbReference>
<evidence type="ECO:0000256" key="8">
    <source>
        <dbReference type="SAM" id="Phobius"/>
    </source>
</evidence>